<protein>
    <submittedName>
        <fullName evidence="1">Uncharacterized protein</fullName>
    </submittedName>
</protein>
<dbReference type="RefSeq" id="WP_088858813.1">
    <property type="nucleotide sequence ID" value="NZ_CP014862.1"/>
</dbReference>
<sequence length="220" mass="24401">MKRKLIGSLALFLVLALAFAWVLNSWYSSYYGLFGGKPIRSMEVAIGNGEHVLVESHLTGDPILDINVTLYHHYDRATIIVGTGETRDYCDRSGGCQLRTMAAVEVSCLVGKIFGAEYYEAAREIGYNDTGARRYAFEQVSKRVSSGGWLSFREKIEIGRRSVGNRKHLLVILRGPLDGAERNRIYTPREGVLVLEALSDETLYQEALLLEGMLGVSCSG</sequence>
<dbReference type="GeneID" id="33320744"/>
<gene>
    <name evidence="1" type="ORF">A3L09_09970</name>
</gene>
<dbReference type="OrthoDB" id="85824at2157"/>
<evidence type="ECO:0000313" key="2">
    <source>
        <dbReference type="Proteomes" id="UP000250179"/>
    </source>
</evidence>
<dbReference type="AlphaFoldDB" id="A0A2Z2MAX8"/>
<proteinExistence type="predicted"/>
<keyword evidence="2" id="KW-1185">Reference proteome</keyword>
<accession>A0A2Z2MAX8</accession>
<name>A0A2Z2MAX8_THEPR</name>
<dbReference type="KEGG" id="tprf:A3L09_09970"/>
<dbReference type="Proteomes" id="UP000250179">
    <property type="component" value="Chromosome"/>
</dbReference>
<reference evidence="1 2" key="1">
    <citation type="submission" date="2016-03" db="EMBL/GenBank/DDBJ databases">
        <title>Complete genome sequence of Thermococcus profundus strain DT5432.</title>
        <authorList>
            <person name="Oger P.M."/>
        </authorList>
    </citation>
    <scope>NUCLEOTIDE SEQUENCE [LARGE SCALE GENOMIC DNA]</scope>
    <source>
        <strain evidence="1 2">DT 5432</strain>
    </source>
</reference>
<organism evidence="1 2">
    <name type="scientific">Thermococcus profundus</name>
    <dbReference type="NCBI Taxonomy" id="49899"/>
    <lineage>
        <taxon>Archaea</taxon>
        <taxon>Methanobacteriati</taxon>
        <taxon>Methanobacteriota</taxon>
        <taxon>Thermococci</taxon>
        <taxon>Thermococcales</taxon>
        <taxon>Thermococcaceae</taxon>
        <taxon>Thermococcus</taxon>
    </lineage>
</organism>
<dbReference type="EMBL" id="CP014862">
    <property type="protein sequence ID" value="ASJ03557.1"/>
    <property type="molecule type" value="Genomic_DNA"/>
</dbReference>
<evidence type="ECO:0000313" key="1">
    <source>
        <dbReference type="EMBL" id="ASJ03557.1"/>
    </source>
</evidence>